<feature type="transmembrane region" description="Helical" evidence="2">
    <location>
        <begin position="362"/>
        <end position="381"/>
    </location>
</feature>
<feature type="transmembrane region" description="Helical" evidence="2">
    <location>
        <begin position="202"/>
        <end position="219"/>
    </location>
</feature>
<evidence type="ECO:0000313" key="3">
    <source>
        <dbReference type="EMBL" id="AFM05923.1"/>
    </source>
</evidence>
<sequence length="801" mass="91819">MDKKQQIEELLRKLYIVESKQTVFGREIKKLRVEIEGLKNETSLKSKVEGESILKQKPIFRDIPSDFPSEAKKDKSQEKQEPIRRHKPVFEAQPKAIKEAKIHQKSSIEKFIGENVIYIIAILIIVLGVGIGVKYAIDNEMISPLTRIIFAYLVGAGLLGFAIYLKPKYEKFSAGLLSGAMAIFYFVTFMGYDFYGLFPKEMAFGLMVAFTIFTVVASLNYDRQIIAHIGLVGAYAVPFLLSDGSGKVMILFIYMTIINLGILAISIKKYWKPLYLNAFVLTWLVVLSWYGMKYNQEEHFSLTLIFSTIFFLIFYISFLAYKIRKEEMFNAGDVILMLFNSFIFYGIGFATLSTNIQTENLVGLFTLGQAIIHFGVSVVLYKNKLADRNLFYLASGLVLVFITIAVPVQLDGNWVTLIWSLQAALLFWIGRTKKVGVYESLSFPLMILATFSMLQDWGIALQVSDYLSYEYTTDKILPKTIQITPIFNVIFLTSAIFAASFFAINFINKSDKYISALQEKSSSFLNFITVVITTILLFALYLPLVVEISVYFNQLLAASKIEIMGKYDYTETFFNYDLYHYQAIWILNYTLLFFIGLGFYCIKKVENQMQIILYYLASIVILFIFMTGGLFELSELRESYISQELSKYYEIGSFNLMIRYISFGLVAGLLVTLFRLAKQDFLKFNFIPFFDFILHVSVLWLLSAELIHILNLSSNADAYKLGLSILWGVYSLFVVVLGIWKKKKYLRLGGLIWFGITLVKLFFYDIAALSTISKVIVFLSLGILLLIISFLYNKYKDKIEE</sequence>
<feature type="transmembrane region" description="Helical" evidence="2">
    <location>
        <begin position="483"/>
        <end position="504"/>
    </location>
</feature>
<keyword evidence="2" id="KW-0472">Membrane</keyword>
<keyword evidence="2" id="KW-1133">Transmembrane helix</keyword>
<feature type="transmembrane region" description="Helical" evidence="2">
    <location>
        <begin position="775"/>
        <end position="792"/>
    </location>
</feature>
<feature type="transmembrane region" description="Helical" evidence="2">
    <location>
        <begin position="274"/>
        <end position="292"/>
    </location>
</feature>
<feature type="transmembrane region" description="Helical" evidence="2">
    <location>
        <begin position="304"/>
        <end position="323"/>
    </location>
</feature>
<protein>
    <submittedName>
        <fullName evidence="3">Putative membrane protein (DUF2339)</fullName>
    </submittedName>
</protein>
<evidence type="ECO:0000313" key="4">
    <source>
        <dbReference type="Proteomes" id="UP000006054"/>
    </source>
</evidence>
<gene>
    <name evidence="3" type="ordered locus">Fleli_3606</name>
</gene>
<feature type="transmembrane region" description="Helical" evidence="2">
    <location>
        <begin position="172"/>
        <end position="190"/>
    </location>
</feature>
<dbReference type="KEGG" id="fli:Fleli_3606"/>
<feature type="transmembrane region" description="Helical" evidence="2">
    <location>
        <begin position="248"/>
        <end position="267"/>
    </location>
</feature>
<evidence type="ECO:0000256" key="2">
    <source>
        <dbReference type="SAM" id="Phobius"/>
    </source>
</evidence>
<reference evidence="4" key="1">
    <citation type="submission" date="2012-06" db="EMBL/GenBank/DDBJ databases">
        <title>The complete genome of Flexibacter litoralis DSM 6794.</title>
        <authorList>
            <person name="Lucas S."/>
            <person name="Copeland A."/>
            <person name="Lapidus A."/>
            <person name="Glavina del Rio T."/>
            <person name="Dalin E."/>
            <person name="Tice H."/>
            <person name="Bruce D."/>
            <person name="Goodwin L."/>
            <person name="Pitluck S."/>
            <person name="Peters L."/>
            <person name="Ovchinnikova G."/>
            <person name="Lu M."/>
            <person name="Kyrpides N."/>
            <person name="Mavromatis K."/>
            <person name="Ivanova N."/>
            <person name="Brettin T."/>
            <person name="Detter J.C."/>
            <person name="Han C."/>
            <person name="Larimer F."/>
            <person name="Land M."/>
            <person name="Hauser L."/>
            <person name="Markowitz V."/>
            <person name="Cheng J.-F."/>
            <person name="Hugenholtz P."/>
            <person name="Woyke T."/>
            <person name="Wu D."/>
            <person name="Spring S."/>
            <person name="Lang E."/>
            <person name="Kopitz M."/>
            <person name="Brambilla E."/>
            <person name="Klenk H.-P."/>
            <person name="Eisen J.A."/>
        </authorList>
    </citation>
    <scope>NUCLEOTIDE SEQUENCE [LARGE SCALE GENOMIC DNA]</scope>
    <source>
        <strain evidence="4">ATCC 23117 / DSM 6794 / NBRC 15988 / NCIMB 1366 / Sio-4</strain>
    </source>
</reference>
<dbReference type="Pfam" id="PF10101">
    <property type="entry name" value="DUF2339"/>
    <property type="match status" value="1"/>
</dbReference>
<keyword evidence="4" id="KW-1185">Reference proteome</keyword>
<feature type="transmembrane region" description="Helical" evidence="2">
    <location>
        <begin position="612"/>
        <end position="631"/>
    </location>
</feature>
<feature type="transmembrane region" description="Helical" evidence="2">
    <location>
        <begin position="579"/>
        <end position="600"/>
    </location>
</feature>
<dbReference type="Proteomes" id="UP000006054">
    <property type="component" value="Chromosome"/>
</dbReference>
<feature type="transmembrane region" description="Helical" evidence="2">
    <location>
        <begin position="116"/>
        <end position="137"/>
    </location>
</feature>
<feature type="transmembrane region" description="Helical" evidence="2">
    <location>
        <begin position="335"/>
        <end position="356"/>
    </location>
</feature>
<dbReference type="PATRIC" id="fig|880071.3.peg.3611"/>
<name>I4APN8_BERLS</name>
<proteinExistence type="predicted"/>
<accession>I4APN8</accession>
<feature type="transmembrane region" description="Helical" evidence="2">
    <location>
        <begin position="721"/>
        <end position="740"/>
    </location>
</feature>
<dbReference type="EMBL" id="CP003345">
    <property type="protein sequence ID" value="AFM05923.1"/>
    <property type="molecule type" value="Genomic_DNA"/>
</dbReference>
<dbReference type="AlphaFoldDB" id="I4APN8"/>
<dbReference type="InterPro" id="IPR019286">
    <property type="entry name" value="DUF2339_TM"/>
</dbReference>
<feature type="transmembrane region" description="Helical" evidence="2">
    <location>
        <begin position="226"/>
        <end position="242"/>
    </location>
</feature>
<dbReference type="RefSeq" id="WP_014799347.1">
    <property type="nucleotide sequence ID" value="NC_018018.1"/>
</dbReference>
<feature type="compositionally biased region" description="Basic and acidic residues" evidence="1">
    <location>
        <begin position="59"/>
        <end position="83"/>
    </location>
</feature>
<dbReference type="PANTHER" id="PTHR38434">
    <property type="entry name" value="BLL2549 PROTEIN"/>
    <property type="match status" value="1"/>
</dbReference>
<dbReference type="STRING" id="880071.Fleli_3606"/>
<organism evidence="3 4">
    <name type="scientific">Bernardetia litoralis (strain ATCC 23117 / DSM 6794 / NBRC 15988 / NCIMB 1366 / Fx l1 / Sio-4)</name>
    <name type="common">Flexibacter litoralis</name>
    <dbReference type="NCBI Taxonomy" id="880071"/>
    <lineage>
        <taxon>Bacteria</taxon>
        <taxon>Pseudomonadati</taxon>
        <taxon>Bacteroidota</taxon>
        <taxon>Cytophagia</taxon>
        <taxon>Cytophagales</taxon>
        <taxon>Bernardetiaceae</taxon>
        <taxon>Bernardetia</taxon>
    </lineage>
</organism>
<feature type="transmembrane region" description="Helical" evidence="2">
    <location>
        <begin position="686"/>
        <end position="709"/>
    </location>
</feature>
<feature type="transmembrane region" description="Helical" evidence="2">
    <location>
        <begin position="390"/>
        <end position="408"/>
    </location>
</feature>
<feature type="transmembrane region" description="Helical" evidence="2">
    <location>
        <begin position="745"/>
        <end position="763"/>
    </location>
</feature>
<feature type="transmembrane region" description="Helical" evidence="2">
    <location>
        <begin position="414"/>
        <end position="430"/>
    </location>
</feature>
<feature type="transmembrane region" description="Helical" evidence="2">
    <location>
        <begin position="149"/>
        <end position="165"/>
    </location>
</feature>
<keyword evidence="2" id="KW-0812">Transmembrane</keyword>
<dbReference type="HOGENOM" id="CLU_014077_0_0_10"/>
<dbReference type="PANTHER" id="PTHR38434:SF1">
    <property type="entry name" value="BLL2549 PROTEIN"/>
    <property type="match status" value="1"/>
</dbReference>
<evidence type="ECO:0000256" key="1">
    <source>
        <dbReference type="SAM" id="MobiDB-lite"/>
    </source>
</evidence>
<feature type="transmembrane region" description="Helical" evidence="2">
    <location>
        <begin position="524"/>
        <end position="546"/>
    </location>
</feature>
<feature type="transmembrane region" description="Helical" evidence="2">
    <location>
        <begin position="442"/>
        <end position="463"/>
    </location>
</feature>
<feature type="region of interest" description="Disordered" evidence="1">
    <location>
        <begin position="59"/>
        <end position="85"/>
    </location>
</feature>
<feature type="transmembrane region" description="Helical" evidence="2">
    <location>
        <begin position="651"/>
        <end position="674"/>
    </location>
</feature>
<dbReference type="eggNOG" id="COG5373">
    <property type="taxonomic scope" value="Bacteria"/>
</dbReference>